<organism evidence="2 3">
    <name type="scientific">Fusarium oxysporum f. sp. rapae</name>
    <dbReference type="NCBI Taxonomy" id="485398"/>
    <lineage>
        <taxon>Eukaryota</taxon>
        <taxon>Fungi</taxon>
        <taxon>Dikarya</taxon>
        <taxon>Ascomycota</taxon>
        <taxon>Pezizomycotina</taxon>
        <taxon>Sordariomycetes</taxon>
        <taxon>Hypocreomycetidae</taxon>
        <taxon>Hypocreales</taxon>
        <taxon>Nectriaceae</taxon>
        <taxon>Fusarium</taxon>
        <taxon>Fusarium oxysporum species complex</taxon>
    </lineage>
</organism>
<comment type="caution">
    <text evidence="2">The sequence shown here is derived from an EMBL/GenBank/DDBJ whole genome shotgun (WGS) entry which is preliminary data.</text>
</comment>
<feature type="region of interest" description="Disordered" evidence="1">
    <location>
        <begin position="52"/>
        <end position="72"/>
    </location>
</feature>
<proteinExistence type="predicted"/>
<name>A0A8J5U615_FUSOX</name>
<gene>
    <name evidence="2" type="ORF">Forpe1208_v010537</name>
</gene>
<evidence type="ECO:0000313" key="2">
    <source>
        <dbReference type="EMBL" id="KAG7411456.1"/>
    </source>
</evidence>
<dbReference type="EMBL" id="JAELUQ010000007">
    <property type="protein sequence ID" value="KAG7411456.1"/>
    <property type="molecule type" value="Genomic_DNA"/>
</dbReference>
<accession>A0A8J5U615</accession>
<dbReference type="AlphaFoldDB" id="A0A8J5U615"/>
<protein>
    <submittedName>
        <fullName evidence="2">Uncharacterized protein</fullName>
    </submittedName>
</protein>
<dbReference type="Proteomes" id="UP000694050">
    <property type="component" value="Unassembled WGS sequence"/>
</dbReference>
<reference evidence="2" key="1">
    <citation type="submission" date="2021-04" db="EMBL/GenBank/DDBJ databases">
        <title>First draft genome resource for Brassicaceae pathogens Fusarium oxysporum f. sp. raphani and Fusarium oxysporum f. sp. rapae.</title>
        <authorList>
            <person name="Asai S."/>
        </authorList>
    </citation>
    <scope>NUCLEOTIDE SEQUENCE</scope>
    <source>
        <strain evidence="2">Tf1208</strain>
    </source>
</reference>
<evidence type="ECO:0000256" key="1">
    <source>
        <dbReference type="SAM" id="MobiDB-lite"/>
    </source>
</evidence>
<sequence length="72" mass="8002">MAQIHEGRRLGPRDDYKDEDQVILEVTPPAFVASVNSLPDWSEPVGRQYFGANFSGDDSAVEQDPYHRGGIP</sequence>
<evidence type="ECO:0000313" key="3">
    <source>
        <dbReference type="Proteomes" id="UP000694050"/>
    </source>
</evidence>